<organism evidence="5 6">
    <name type="scientific">Nocardia panacis</name>
    <dbReference type="NCBI Taxonomy" id="2340916"/>
    <lineage>
        <taxon>Bacteria</taxon>
        <taxon>Bacillati</taxon>
        <taxon>Actinomycetota</taxon>
        <taxon>Actinomycetes</taxon>
        <taxon>Mycobacteriales</taxon>
        <taxon>Nocardiaceae</taxon>
        <taxon>Nocardia</taxon>
    </lineage>
</organism>
<dbReference type="CDD" id="cd02440">
    <property type="entry name" value="AdoMet_MTases"/>
    <property type="match status" value="1"/>
</dbReference>
<sequence>MSDAQGDAGTRAEYWENFYQGREQVWSKDPNPLLVREVARLTPGTALDLGCGEGGDAVWLAGQGWQVTAVDVSDTALERAAALAEHQGVGASIGWQRHDLAETFPEGRFDLVSAQFFHSPVAIAQERDKVLRRAAEAVAPKGTLLIVGHGEWPSWVRDAPHEHDVPDIHFPTNSEVLTALGLAEGDWVVETDEAVLRDLTGPNRQNGTRNDIVLKLRRTT</sequence>
<dbReference type="SUPFAM" id="SSF53335">
    <property type="entry name" value="S-adenosyl-L-methionine-dependent methyltransferases"/>
    <property type="match status" value="1"/>
</dbReference>
<dbReference type="InterPro" id="IPR041698">
    <property type="entry name" value="Methyltransf_25"/>
</dbReference>
<keyword evidence="6" id="KW-1185">Reference proteome</keyword>
<reference evidence="5 6" key="1">
    <citation type="submission" date="2018-09" db="EMBL/GenBank/DDBJ databases">
        <title>YIM PH21274 draft genome.</title>
        <authorList>
            <person name="Miao C."/>
        </authorList>
    </citation>
    <scope>NUCLEOTIDE SEQUENCE [LARGE SCALE GENOMIC DNA]</scope>
    <source>
        <strain evidence="5 6">YIM PH 21724</strain>
    </source>
</reference>
<dbReference type="InterPro" id="IPR029063">
    <property type="entry name" value="SAM-dependent_MTases_sf"/>
</dbReference>
<dbReference type="Pfam" id="PF13649">
    <property type="entry name" value="Methyltransf_25"/>
    <property type="match status" value="1"/>
</dbReference>
<proteinExistence type="predicted"/>
<keyword evidence="1 5" id="KW-0489">Methyltransferase</keyword>
<evidence type="ECO:0000259" key="4">
    <source>
        <dbReference type="Pfam" id="PF13649"/>
    </source>
</evidence>
<evidence type="ECO:0000256" key="3">
    <source>
        <dbReference type="ARBA" id="ARBA00022691"/>
    </source>
</evidence>
<gene>
    <name evidence="5" type="ORF">D5S18_00620</name>
</gene>
<keyword evidence="2 5" id="KW-0808">Transferase</keyword>
<evidence type="ECO:0000256" key="2">
    <source>
        <dbReference type="ARBA" id="ARBA00022679"/>
    </source>
</evidence>
<name>A0A3A4KTV4_9NOCA</name>
<dbReference type="Proteomes" id="UP000266677">
    <property type="component" value="Unassembled WGS sequence"/>
</dbReference>
<protein>
    <submittedName>
        <fullName evidence="5">Class I SAM-dependent methyltransferase</fullName>
    </submittedName>
</protein>
<dbReference type="PANTHER" id="PTHR43464">
    <property type="entry name" value="METHYLTRANSFERASE"/>
    <property type="match status" value="1"/>
</dbReference>
<accession>A0A3A4KTV4</accession>
<dbReference type="GO" id="GO:0008168">
    <property type="term" value="F:methyltransferase activity"/>
    <property type="evidence" value="ECO:0007669"/>
    <property type="project" value="UniProtKB-KW"/>
</dbReference>
<evidence type="ECO:0000313" key="6">
    <source>
        <dbReference type="Proteomes" id="UP000266677"/>
    </source>
</evidence>
<dbReference type="EMBL" id="QZFU01000006">
    <property type="protein sequence ID" value="RJO79816.1"/>
    <property type="molecule type" value="Genomic_DNA"/>
</dbReference>
<dbReference type="Gene3D" id="3.40.50.150">
    <property type="entry name" value="Vaccinia Virus protein VP39"/>
    <property type="match status" value="1"/>
</dbReference>
<dbReference type="PANTHER" id="PTHR43464:SF19">
    <property type="entry name" value="UBIQUINONE BIOSYNTHESIS O-METHYLTRANSFERASE, MITOCHONDRIAL"/>
    <property type="match status" value="1"/>
</dbReference>
<dbReference type="GO" id="GO:0032259">
    <property type="term" value="P:methylation"/>
    <property type="evidence" value="ECO:0007669"/>
    <property type="project" value="UniProtKB-KW"/>
</dbReference>
<comment type="caution">
    <text evidence="5">The sequence shown here is derived from an EMBL/GenBank/DDBJ whole genome shotgun (WGS) entry which is preliminary data.</text>
</comment>
<feature type="domain" description="Methyltransferase" evidence="4">
    <location>
        <begin position="47"/>
        <end position="142"/>
    </location>
</feature>
<dbReference type="AlphaFoldDB" id="A0A3A4KTV4"/>
<keyword evidence="3" id="KW-0949">S-adenosyl-L-methionine</keyword>
<dbReference type="RefSeq" id="WP_120036846.1">
    <property type="nucleotide sequence ID" value="NZ_QZFU01000006.1"/>
</dbReference>
<evidence type="ECO:0000313" key="5">
    <source>
        <dbReference type="EMBL" id="RJO79816.1"/>
    </source>
</evidence>
<evidence type="ECO:0000256" key="1">
    <source>
        <dbReference type="ARBA" id="ARBA00022603"/>
    </source>
</evidence>
<dbReference type="OrthoDB" id="9786503at2"/>